<dbReference type="PANTHER" id="PTHR43791">
    <property type="entry name" value="PERMEASE-RELATED"/>
    <property type="match status" value="1"/>
</dbReference>
<dbReference type="GO" id="GO:0022857">
    <property type="term" value="F:transmembrane transporter activity"/>
    <property type="evidence" value="ECO:0007669"/>
    <property type="project" value="InterPro"/>
</dbReference>
<feature type="transmembrane region" description="Helical" evidence="8">
    <location>
        <begin position="391"/>
        <end position="411"/>
    </location>
</feature>
<gene>
    <name evidence="10" type="ORF">FH972_025506</name>
</gene>
<accession>A0A5N6L3U5</accession>
<keyword evidence="4 8" id="KW-1133">Transmembrane helix</keyword>
<feature type="transmembrane region" description="Helical" evidence="8">
    <location>
        <begin position="417"/>
        <end position="439"/>
    </location>
</feature>
<dbReference type="InterPro" id="IPR036259">
    <property type="entry name" value="MFS_trans_sf"/>
</dbReference>
<keyword evidence="2" id="KW-0813">Transport</keyword>
<dbReference type="PROSITE" id="PS50850">
    <property type="entry name" value="MFS"/>
    <property type="match status" value="1"/>
</dbReference>
<feature type="region of interest" description="Disordered" evidence="7">
    <location>
        <begin position="1"/>
        <end position="43"/>
    </location>
</feature>
<name>A0A5N6L3U5_9ROSI</name>
<keyword evidence="5 8" id="KW-0472">Membrane</keyword>
<evidence type="ECO:0000256" key="4">
    <source>
        <dbReference type="ARBA" id="ARBA00022989"/>
    </source>
</evidence>
<feature type="transmembrane region" description="Helical" evidence="8">
    <location>
        <begin position="321"/>
        <end position="346"/>
    </location>
</feature>
<keyword evidence="3 8" id="KW-0812">Transmembrane</keyword>
<feature type="transmembrane region" description="Helical" evidence="8">
    <location>
        <begin position="451"/>
        <end position="472"/>
    </location>
</feature>
<dbReference type="SUPFAM" id="SSF103473">
    <property type="entry name" value="MFS general substrate transporter"/>
    <property type="match status" value="1"/>
</dbReference>
<keyword evidence="11" id="KW-1185">Reference proteome</keyword>
<feature type="transmembrane region" description="Helical" evidence="8">
    <location>
        <begin position="484"/>
        <end position="505"/>
    </location>
</feature>
<proteinExistence type="inferred from homology"/>
<dbReference type="Proteomes" id="UP000327013">
    <property type="component" value="Unassembled WGS sequence"/>
</dbReference>
<dbReference type="InterPro" id="IPR011701">
    <property type="entry name" value="MFS"/>
</dbReference>
<comment type="subcellular location">
    <subcellularLocation>
        <location evidence="1">Membrane</location>
        <topology evidence="1">Multi-pass membrane protein</topology>
    </subcellularLocation>
</comment>
<dbReference type="InterPro" id="IPR020846">
    <property type="entry name" value="MFS_dom"/>
</dbReference>
<dbReference type="FunFam" id="1.20.1250.20:FF:000064">
    <property type="entry name" value="MFS allantoate transporter"/>
    <property type="match status" value="1"/>
</dbReference>
<feature type="transmembrane region" description="Helical" evidence="8">
    <location>
        <begin position="253"/>
        <end position="273"/>
    </location>
</feature>
<dbReference type="OrthoDB" id="6730379at2759"/>
<dbReference type="PANTHER" id="PTHR43791:SF26">
    <property type="entry name" value="ALLANTOATE TRANSPORTER, PUTATIVE (AFU_ORTHOLOGUE AFUA_5G09470)-RELATED"/>
    <property type="match status" value="1"/>
</dbReference>
<feature type="transmembrane region" description="Helical" evidence="8">
    <location>
        <begin position="222"/>
        <end position="241"/>
    </location>
</feature>
<comment type="similarity">
    <text evidence="6">Belongs to the major facilitator superfamily. Allantoate permease family.</text>
</comment>
<evidence type="ECO:0000313" key="10">
    <source>
        <dbReference type="EMBL" id="KAB8532561.1"/>
    </source>
</evidence>
<feature type="transmembrane region" description="Helical" evidence="8">
    <location>
        <begin position="358"/>
        <end position="379"/>
    </location>
</feature>
<evidence type="ECO:0000256" key="5">
    <source>
        <dbReference type="ARBA" id="ARBA00023136"/>
    </source>
</evidence>
<evidence type="ECO:0000256" key="3">
    <source>
        <dbReference type="ARBA" id="ARBA00022692"/>
    </source>
</evidence>
<evidence type="ECO:0000256" key="1">
    <source>
        <dbReference type="ARBA" id="ARBA00004141"/>
    </source>
</evidence>
<dbReference type="Gene3D" id="1.20.1250.20">
    <property type="entry name" value="MFS general substrate transporter like domains"/>
    <property type="match status" value="1"/>
</dbReference>
<feature type="compositionally biased region" description="Basic and acidic residues" evidence="7">
    <location>
        <begin position="18"/>
        <end position="43"/>
    </location>
</feature>
<evidence type="ECO:0000256" key="7">
    <source>
        <dbReference type="SAM" id="MobiDB-lite"/>
    </source>
</evidence>
<evidence type="ECO:0000313" key="11">
    <source>
        <dbReference type="Proteomes" id="UP000327013"/>
    </source>
</evidence>
<sequence>MPFSTHKRNSSIPGPVESDAKCFTRSGEKHMDEPQGSAEHNENVSKQANHFKVSKTGDGDVAMGLFSSPDDVLEPYDEAEESRLVRKIDFMILPFLGICYMFFYIDKTTLSYAAIFGLQEDPDLKLHGTQYSWLSSIFYFGFLAWALPTNYLMQRFPIAKYLGINIFLWGVLLMAQAGAKSFAALATLRALSGAAEACADPAFMLITSMWYTRRQQPVRIGLWYTANGFGIALGGVLGYGIGQIKDMLPSWKYEFLIVGALCSTWGIVLFSFLPDSPISASRLSHREKRVAVERLRGNQTGVENKHFKWYQVREAFFDYKLYLFFLLGLVGNTPNGGISNFGTIIIKGFGFSTLVTTLLQIPYGFLIAVSILTCVYLNDYVASKKGYQSRCFFIVLFLLPNLAGAFGLRFVPQDQRVGRLICYYLTGPYNAAFVMILSMTTANIAGHTKKVTVNAMLFLGYCTGNIAGPFFYKTEQAPGYSLGIWSIIVSHLLEILVILVLRTLLMRENKRRDAQQAGNRSEYEVLETAFGDLTDKENPNFRYIY</sequence>
<evidence type="ECO:0000256" key="2">
    <source>
        <dbReference type="ARBA" id="ARBA00022448"/>
    </source>
</evidence>
<dbReference type="EMBL" id="VIBQ01000057">
    <property type="protein sequence ID" value="KAB8532561.1"/>
    <property type="molecule type" value="Genomic_DNA"/>
</dbReference>
<evidence type="ECO:0000256" key="8">
    <source>
        <dbReference type="SAM" id="Phobius"/>
    </source>
</evidence>
<organism evidence="10 11">
    <name type="scientific">Carpinus fangiana</name>
    <dbReference type="NCBI Taxonomy" id="176857"/>
    <lineage>
        <taxon>Eukaryota</taxon>
        <taxon>Viridiplantae</taxon>
        <taxon>Streptophyta</taxon>
        <taxon>Embryophyta</taxon>
        <taxon>Tracheophyta</taxon>
        <taxon>Spermatophyta</taxon>
        <taxon>Magnoliopsida</taxon>
        <taxon>eudicotyledons</taxon>
        <taxon>Gunneridae</taxon>
        <taxon>Pentapetalae</taxon>
        <taxon>rosids</taxon>
        <taxon>fabids</taxon>
        <taxon>Fagales</taxon>
        <taxon>Betulaceae</taxon>
        <taxon>Carpinus</taxon>
    </lineage>
</organism>
<evidence type="ECO:0000259" key="9">
    <source>
        <dbReference type="PROSITE" id="PS50850"/>
    </source>
</evidence>
<feature type="transmembrane region" description="Helical" evidence="8">
    <location>
        <begin position="131"/>
        <end position="149"/>
    </location>
</feature>
<reference evidence="10 11" key="1">
    <citation type="submission" date="2019-06" db="EMBL/GenBank/DDBJ databases">
        <title>A chromosomal-level reference genome of Carpinus fangiana (Coryloideae, Betulaceae).</title>
        <authorList>
            <person name="Yang X."/>
            <person name="Wang Z."/>
            <person name="Zhang L."/>
            <person name="Hao G."/>
            <person name="Liu J."/>
            <person name="Yang Y."/>
        </authorList>
    </citation>
    <scope>NUCLEOTIDE SEQUENCE [LARGE SCALE GENOMIC DNA]</scope>
    <source>
        <strain evidence="10">Cfa_2016G</strain>
        <tissue evidence="10">Leaf</tissue>
    </source>
</reference>
<dbReference type="GO" id="GO:0016020">
    <property type="term" value="C:membrane"/>
    <property type="evidence" value="ECO:0007669"/>
    <property type="project" value="UniProtKB-SubCell"/>
</dbReference>
<comment type="caution">
    <text evidence="10">The sequence shown here is derived from an EMBL/GenBank/DDBJ whole genome shotgun (WGS) entry which is preliminary data.</text>
</comment>
<dbReference type="AlphaFoldDB" id="A0A5N6L3U5"/>
<evidence type="ECO:0000256" key="6">
    <source>
        <dbReference type="ARBA" id="ARBA00037968"/>
    </source>
</evidence>
<feature type="transmembrane region" description="Helical" evidence="8">
    <location>
        <begin position="88"/>
        <end position="105"/>
    </location>
</feature>
<dbReference type="Pfam" id="PF07690">
    <property type="entry name" value="MFS_1"/>
    <property type="match status" value="1"/>
</dbReference>
<protein>
    <recommendedName>
        <fullName evidence="9">Major facilitator superfamily (MFS) profile domain-containing protein</fullName>
    </recommendedName>
</protein>
<feature type="domain" description="Major facilitator superfamily (MFS) profile" evidence="9">
    <location>
        <begin position="92"/>
        <end position="511"/>
    </location>
</feature>